<evidence type="ECO:0000313" key="5">
    <source>
        <dbReference type="Proteomes" id="UP000286045"/>
    </source>
</evidence>
<keyword evidence="2" id="KW-0472">Membrane</keyword>
<dbReference type="InterPro" id="IPR056120">
    <property type="entry name" value="DUF7703"/>
</dbReference>
<dbReference type="Pfam" id="PF24802">
    <property type="entry name" value="DUF7703"/>
    <property type="match status" value="1"/>
</dbReference>
<name>A0A439CTL2_9PEZI</name>
<proteinExistence type="predicted"/>
<feature type="transmembrane region" description="Helical" evidence="2">
    <location>
        <begin position="202"/>
        <end position="222"/>
    </location>
</feature>
<dbReference type="PANTHER" id="PTHR37013">
    <property type="entry name" value="INTEGRAL MEMBRANE PROTEIN (AFU_ORTHOLOGUE AFUA_1G05950)-RELATED"/>
    <property type="match status" value="1"/>
</dbReference>
<accession>A0A439CTL2</accession>
<evidence type="ECO:0000256" key="1">
    <source>
        <dbReference type="SAM" id="MobiDB-lite"/>
    </source>
</evidence>
<feature type="transmembrane region" description="Helical" evidence="2">
    <location>
        <begin position="86"/>
        <end position="103"/>
    </location>
</feature>
<comment type="caution">
    <text evidence="4">The sequence shown here is derived from an EMBL/GenBank/DDBJ whole genome shotgun (WGS) entry which is preliminary data.</text>
</comment>
<feature type="transmembrane region" description="Helical" evidence="2">
    <location>
        <begin position="115"/>
        <end position="141"/>
    </location>
</feature>
<dbReference type="EMBL" id="RYZI01000434">
    <property type="protein sequence ID" value="RWA05486.1"/>
    <property type="molecule type" value="Genomic_DNA"/>
</dbReference>
<reference evidence="4 5" key="1">
    <citation type="submission" date="2018-12" db="EMBL/GenBank/DDBJ databases">
        <title>Draft genome sequence of Xylaria grammica IHI A82.</title>
        <authorList>
            <person name="Buettner E."/>
            <person name="Kellner H."/>
        </authorList>
    </citation>
    <scope>NUCLEOTIDE SEQUENCE [LARGE SCALE GENOMIC DNA]</scope>
    <source>
        <strain evidence="4 5">IHI A82</strain>
    </source>
</reference>
<feature type="transmembrane region" description="Helical" evidence="2">
    <location>
        <begin position="48"/>
        <end position="66"/>
    </location>
</feature>
<evidence type="ECO:0000256" key="2">
    <source>
        <dbReference type="SAM" id="Phobius"/>
    </source>
</evidence>
<evidence type="ECO:0000313" key="4">
    <source>
        <dbReference type="EMBL" id="RWA05486.1"/>
    </source>
</evidence>
<dbReference type="AlphaFoldDB" id="A0A439CTL2"/>
<keyword evidence="2" id="KW-1133">Transmembrane helix</keyword>
<feature type="domain" description="DUF7703" evidence="3">
    <location>
        <begin position="12"/>
        <end position="252"/>
    </location>
</feature>
<keyword evidence="5" id="KW-1185">Reference proteome</keyword>
<protein>
    <recommendedName>
        <fullName evidence="3">DUF7703 domain-containing protein</fullName>
    </recommendedName>
</protein>
<dbReference type="PANTHER" id="PTHR37013:SF4">
    <property type="entry name" value="INTEGRAL MEMBRANE PROTEIN"/>
    <property type="match status" value="1"/>
</dbReference>
<keyword evidence="2" id="KW-0812">Transmembrane</keyword>
<feature type="region of interest" description="Disordered" evidence="1">
    <location>
        <begin position="277"/>
        <end position="301"/>
    </location>
</feature>
<organism evidence="4 5">
    <name type="scientific">Xylaria grammica</name>
    <dbReference type="NCBI Taxonomy" id="363999"/>
    <lineage>
        <taxon>Eukaryota</taxon>
        <taxon>Fungi</taxon>
        <taxon>Dikarya</taxon>
        <taxon>Ascomycota</taxon>
        <taxon>Pezizomycotina</taxon>
        <taxon>Sordariomycetes</taxon>
        <taxon>Xylariomycetidae</taxon>
        <taxon>Xylariales</taxon>
        <taxon>Xylariaceae</taxon>
        <taxon>Xylaria</taxon>
    </lineage>
</organism>
<feature type="transmembrane region" description="Helical" evidence="2">
    <location>
        <begin position="161"/>
        <end position="181"/>
    </location>
</feature>
<dbReference type="Proteomes" id="UP000286045">
    <property type="component" value="Unassembled WGS sequence"/>
</dbReference>
<feature type="transmembrane region" description="Helical" evidence="2">
    <location>
        <begin position="12"/>
        <end position="36"/>
    </location>
</feature>
<sequence>MAGETGPIISTISLPIAMILAGFFAISAYNGLEIYVYIFRTFRRHRGLYFWSTVCANTGILIQSTSSLLRFFAVAPTGPMSAVIDIGWWMMVTGQSLVLYSRLHLVIGDQRKLRWLLYTIIGVFVLVQVPVGALFIVNNYYGGPDVETPVTAAFVGIEKTQLVILALQEAILSGLYVYEWSSMRKQMEITKGRKVRTLFHELVWLFVVVFALDVSLIIIQFANLFQIQTTYKPVVYSIKLKLEFFVLNNLVYLVSSRGSSQHDIELPIDSMPLDTAADDPWRSRRTPSLGVTGEQYATSAE</sequence>
<gene>
    <name evidence="4" type="ORF">EKO27_g9615</name>
</gene>
<evidence type="ECO:0000259" key="3">
    <source>
        <dbReference type="Pfam" id="PF24802"/>
    </source>
</evidence>